<dbReference type="InterPro" id="IPR050466">
    <property type="entry name" value="Carboxylest/Gibb_receptor"/>
</dbReference>
<name>A0AAW1XZ06_RUBAR</name>
<gene>
    <name evidence="4" type="ORF">M0R45_007847</name>
</gene>
<dbReference type="EMBL" id="JBEDUW010000002">
    <property type="protein sequence ID" value="KAK9942166.1"/>
    <property type="molecule type" value="Genomic_DNA"/>
</dbReference>
<dbReference type="AlphaFoldDB" id="A0AAW1XZ06"/>
<protein>
    <recommendedName>
        <fullName evidence="3">Alpha/beta hydrolase fold-3 domain-containing protein</fullName>
    </recommendedName>
</protein>
<comment type="similarity">
    <text evidence="1">Belongs to the 'GDXG' lipolytic enzyme family.</text>
</comment>
<dbReference type="InterPro" id="IPR033140">
    <property type="entry name" value="Lipase_GDXG_put_SER_AS"/>
</dbReference>
<evidence type="ECO:0000256" key="1">
    <source>
        <dbReference type="ARBA" id="ARBA00010515"/>
    </source>
</evidence>
<dbReference type="SUPFAM" id="SSF53474">
    <property type="entry name" value="alpha/beta-Hydrolases"/>
    <property type="match status" value="1"/>
</dbReference>
<evidence type="ECO:0000256" key="2">
    <source>
        <dbReference type="PROSITE-ProRule" id="PRU10038"/>
    </source>
</evidence>
<comment type="caution">
    <text evidence="4">The sequence shown here is derived from an EMBL/GenBank/DDBJ whole genome shotgun (WGS) entry which is preliminary data.</text>
</comment>
<dbReference type="GO" id="GO:0016787">
    <property type="term" value="F:hydrolase activity"/>
    <property type="evidence" value="ECO:0007669"/>
    <property type="project" value="InterPro"/>
</dbReference>
<dbReference type="PANTHER" id="PTHR23024">
    <property type="entry name" value="ARYLACETAMIDE DEACETYLASE"/>
    <property type="match status" value="1"/>
</dbReference>
<dbReference type="PROSITE" id="PS01174">
    <property type="entry name" value="LIPASE_GDXG_SER"/>
    <property type="match status" value="1"/>
</dbReference>
<dbReference type="Gene3D" id="3.40.50.1820">
    <property type="entry name" value="alpha/beta hydrolase"/>
    <property type="match status" value="1"/>
</dbReference>
<organism evidence="4 5">
    <name type="scientific">Rubus argutus</name>
    <name type="common">Southern blackberry</name>
    <dbReference type="NCBI Taxonomy" id="59490"/>
    <lineage>
        <taxon>Eukaryota</taxon>
        <taxon>Viridiplantae</taxon>
        <taxon>Streptophyta</taxon>
        <taxon>Embryophyta</taxon>
        <taxon>Tracheophyta</taxon>
        <taxon>Spermatophyta</taxon>
        <taxon>Magnoliopsida</taxon>
        <taxon>eudicotyledons</taxon>
        <taxon>Gunneridae</taxon>
        <taxon>Pentapetalae</taxon>
        <taxon>rosids</taxon>
        <taxon>fabids</taxon>
        <taxon>Rosales</taxon>
        <taxon>Rosaceae</taxon>
        <taxon>Rosoideae</taxon>
        <taxon>Rosoideae incertae sedis</taxon>
        <taxon>Rubus</taxon>
    </lineage>
</organism>
<evidence type="ECO:0000313" key="4">
    <source>
        <dbReference type="EMBL" id="KAK9942166.1"/>
    </source>
</evidence>
<reference evidence="4 5" key="1">
    <citation type="journal article" date="2023" name="G3 (Bethesda)">
        <title>A chromosome-length genome assembly and annotation of blackberry (Rubus argutus, cv. 'Hillquist').</title>
        <authorList>
            <person name="Bruna T."/>
            <person name="Aryal R."/>
            <person name="Dudchenko O."/>
            <person name="Sargent D.J."/>
            <person name="Mead D."/>
            <person name="Buti M."/>
            <person name="Cavallini A."/>
            <person name="Hytonen T."/>
            <person name="Andres J."/>
            <person name="Pham M."/>
            <person name="Weisz D."/>
            <person name="Mascagni F."/>
            <person name="Usai G."/>
            <person name="Natali L."/>
            <person name="Bassil N."/>
            <person name="Fernandez G.E."/>
            <person name="Lomsadze A."/>
            <person name="Armour M."/>
            <person name="Olukolu B."/>
            <person name="Poorten T."/>
            <person name="Britton C."/>
            <person name="Davik J."/>
            <person name="Ashrafi H."/>
            <person name="Aiden E.L."/>
            <person name="Borodovsky M."/>
            <person name="Worthington M."/>
        </authorList>
    </citation>
    <scope>NUCLEOTIDE SEQUENCE [LARGE SCALE GENOMIC DNA]</scope>
    <source>
        <strain evidence="4">PI 553951</strain>
    </source>
</reference>
<dbReference type="Pfam" id="PF07859">
    <property type="entry name" value="Abhydrolase_3"/>
    <property type="match status" value="1"/>
</dbReference>
<keyword evidence="5" id="KW-1185">Reference proteome</keyword>
<accession>A0AAW1XZ06</accession>
<proteinExistence type="inferred from homology"/>
<evidence type="ECO:0000259" key="3">
    <source>
        <dbReference type="Pfam" id="PF07859"/>
    </source>
</evidence>
<dbReference type="InterPro" id="IPR029058">
    <property type="entry name" value="AB_hydrolase_fold"/>
</dbReference>
<feature type="domain" description="Alpha/beta hydrolase fold-3" evidence="3">
    <location>
        <begin position="78"/>
        <end position="282"/>
    </location>
</feature>
<evidence type="ECO:0000313" key="5">
    <source>
        <dbReference type="Proteomes" id="UP001457282"/>
    </source>
</evidence>
<dbReference type="Proteomes" id="UP001457282">
    <property type="component" value="Unassembled WGS sequence"/>
</dbReference>
<dbReference type="InterPro" id="IPR013094">
    <property type="entry name" value="AB_hydrolase_3"/>
</dbReference>
<sequence length="305" mass="33766">MDPATSNDEIAFEFLPLFRLYKDGRVDRLKGTEIVPPSTDPTTTGVRSKDIVLSSESGLGARLYLPKLEDPTRKLPLLLYIHGGGFVIESPYSPLYHNHLNSLAAQANVVVLSIHYRRAPEHPLPAAFEDSWEAIKWAAAHSNRNGPEAWLNEHADFDRVFVAGDSAGAALAHHVARQKGVEGVSGVRIVGVVLFHPYFLNEERDKLLELIFPTSGGLEDPKVYPGKDPKLGSLEAGRVLVFVAEKDFLKDRGWSYYEALRKSGWSGVVDIEETPGEDHVFHLFNPSSEKAVSLVNKVVAFMNQD</sequence>
<dbReference type="PANTHER" id="PTHR23024:SF429">
    <property type="entry name" value="ALPHA_BETA HYDROLASE FOLD PROTEIN"/>
    <property type="match status" value="1"/>
</dbReference>
<feature type="active site" evidence="2">
    <location>
        <position position="166"/>
    </location>
</feature>